<reference evidence="1" key="1">
    <citation type="submission" date="2021-06" db="EMBL/GenBank/DDBJ databases">
        <authorList>
            <person name="Kallberg Y."/>
            <person name="Tangrot J."/>
            <person name="Rosling A."/>
        </authorList>
    </citation>
    <scope>NUCLEOTIDE SEQUENCE</scope>
    <source>
        <strain evidence="1">87-6 pot B 2015</strain>
    </source>
</reference>
<gene>
    <name evidence="1" type="ORF">FMOSSE_LOCUS13038</name>
</gene>
<accession>A0A9N9HF16</accession>
<protein>
    <submittedName>
        <fullName evidence="1">12224_t:CDS:1</fullName>
    </submittedName>
</protein>
<evidence type="ECO:0000313" key="2">
    <source>
        <dbReference type="Proteomes" id="UP000789375"/>
    </source>
</evidence>
<keyword evidence="2" id="KW-1185">Reference proteome</keyword>
<dbReference type="EMBL" id="CAJVPP010007044">
    <property type="protein sequence ID" value="CAG8683968.1"/>
    <property type="molecule type" value="Genomic_DNA"/>
</dbReference>
<dbReference type="AlphaFoldDB" id="A0A9N9HF16"/>
<sequence length="50" mass="5744">SHSKDFDLKVVEYNIADNSARDFWRMSRIAICLKSLLGTSRENSISNEIL</sequence>
<feature type="non-terminal residue" evidence="1">
    <location>
        <position position="50"/>
    </location>
</feature>
<evidence type="ECO:0000313" key="1">
    <source>
        <dbReference type="EMBL" id="CAG8683968.1"/>
    </source>
</evidence>
<comment type="caution">
    <text evidence="1">The sequence shown here is derived from an EMBL/GenBank/DDBJ whole genome shotgun (WGS) entry which is preliminary data.</text>
</comment>
<name>A0A9N9HF16_FUNMO</name>
<dbReference type="Proteomes" id="UP000789375">
    <property type="component" value="Unassembled WGS sequence"/>
</dbReference>
<proteinExistence type="predicted"/>
<organism evidence="1 2">
    <name type="scientific">Funneliformis mosseae</name>
    <name type="common">Endomycorrhizal fungus</name>
    <name type="synonym">Glomus mosseae</name>
    <dbReference type="NCBI Taxonomy" id="27381"/>
    <lineage>
        <taxon>Eukaryota</taxon>
        <taxon>Fungi</taxon>
        <taxon>Fungi incertae sedis</taxon>
        <taxon>Mucoromycota</taxon>
        <taxon>Glomeromycotina</taxon>
        <taxon>Glomeromycetes</taxon>
        <taxon>Glomerales</taxon>
        <taxon>Glomeraceae</taxon>
        <taxon>Funneliformis</taxon>
    </lineage>
</organism>